<keyword evidence="2" id="KW-1185">Reference proteome</keyword>
<name>A0AAW1D7J6_9HEMI</name>
<gene>
    <name evidence="1" type="ORF">O3M35_008610</name>
</gene>
<organism evidence="1 2">
    <name type="scientific">Rhynocoris fuscipes</name>
    <dbReference type="NCBI Taxonomy" id="488301"/>
    <lineage>
        <taxon>Eukaryota</taxon>
        <taxon>Metazoa</taxon>
        <taxon>Ecdysozoa</taxon>
        <taxon>Arthropoda</taxon>
        <taxon>Hexapoda</taxon>
        <taxon>Insecta</taxon>
        <taxon>Pterygota</taxon>
        <taxon>Neoptera</taxon>
        <taxon>Paraneoptera</taxon>
        <taxon>Hemiptera</taxon>
        <taxon>Heteroptera</taxon>
        <taxon>Panheteroptera</taxon>
        <taxon>Cimicomorpha</taxon>
        <taxon>Reduviidae</taxon>
        <taxon>Harpactorinae</taxon>
        <taxon>Harpactorini</taxon>
        <taxon>Rhynocoris</taxon>
    </lineage>
</organism>
<evidence type="ECO:0000313" key="2">
    <source>
        <dbReference type="Proteomes" id="UP001461498"/>
    </source>
</evidence>
<proteinExistence type="predicted"/>
<evidence type="ECO:0000313" key="1">
    <source>
        <dbReference type="EMBL" id="KAK9506731.1"/>
    </source>
</evidence>
<protein>
    <submittedName>
        <fullName evidence="1">Uncharacterized protein</fullName>
    </submittedName>
</protein>
<comment type="caution">
    <text evidence="1">The sequence shown here is derived from an EMBL/GenBank/DDBJ whole genome shotgun (WGS) entry which is preliminary data.</text>
</comment>
<dbReference type="AlphaFoldDB" id="A0AAW1D7J6"/>
<sequence length="90" mass="10549">MLDFIRDSLFILQTWLRRENPITFREAPSTTFANLVTPEKIHEYCLQDGKNIHIVVILYEIRLNICSQRSGEMSLIRFSDKIHIALKGMV</sequence>
<accession>A0AAW1D7J6</accession>
<dbReference type="Proteomes" id="UP001461498">
    <property type="component" value="Unassembled WGS sequence"/>
</dbReference>
<dbReference type="EMBL" id="JAPXFL010000005">
    <property type="protein sequence ID" value="KAK9506731.1"/>
    <property type="molecule type" value="Genomic_DNA"/>
</dbReference>
<reference evidence="1 2" key="1">
    <citation type="submission" date="2022-12" db="EMBL/GenBank/DDBJ databases">
        <title>Chromosome-level genome assembly of true bugs.</title>
        <authorList>
            <person name="Ma L."/>
            <person name="Li H."/>
        </authorList>
    </citation>
    <scope>NUCLEOTIDE SEQUENCE [LARGE SCALE GENOMIC DNA]</scope>
    <source>
        <strain evidence="1">Lab_2022b</strain>
    </source>
</reference>